<evidence type="ECO:0000313" key="1">
    <source>
        <dbReference type="EMBL" id="MFC3173078.1"/>
    </source>
</evidence>
<sequence>MADRQGPESGNGSVIAHDEAPGEAFRVIVGWSHAPFSHGIQLRLQTRRAEGRRAGQVEDERFLITRNQALILARYLLDASGQTLPERIHEGPIRRFFRHLTGG</sequence>
<gene>
    <name evidence="1" type="ORF">ACFOD9_02315</name>
</gene>
<organism evidence="1 2">
    <name type="scientific">Novosphingobium bradum</name>
    <dbReference type="NCBI Taxonomy" id="1737444"/>
    <lineage>
        <taxon>Bacteria</taxon>
        <taxon>Pseudomonadati</taxon>
        <taxon>Pseudomonadota</taxon>
        <taxon>Alphaproteobacteria</taxon>
        <taxon>Sphingomonadales</taxon>
        <taxon>Sphingomonadaceae</taxon>
        <taxon>Novosphingobium</taxon>
    </lineage>
</organism>
<name>A0ABV7IQX9_9SPHN</name>
<reference evidence="2" key="1">
    <citation type="journal article" date="2019" name="Int. J. Syst. Evol. Microbiol.">
        <title>The Global Catalogue of Microorganisms (GCM) 10K type strain sequencing project: providing services to taxonomists for standard genome sequencing and annotation.</title>
        <authorList>
            <consortium name="The Broad Institute Genomics Platform"/>
            <consortium name="The Broad Institute Genome Sequencing Center for Infectious Disease"/>
            <person name="Wu L."/>
            <person name="Ma J."/>
        </authorList>
    </citation>
    <scope>NUCLEOTIDE SEQUENCE [LARGE SCALE GENOMIC DNA]</scope>
    <source>
        <strain evidence="2">KCTC 42984</strain>
    </source>
</reference>
<dbReference type="EMBL" id="JBHRTQ010000003">
    <property type="protein sequence ID" value="MFC3173078.1"/>
    <property type="molecule type" value="Genomic_DNA"/>
</dbReference>
<keyword evidence="2" id="KW-1185">Reference proteome</keyword>
<dbReference type="Proteomes" id="UP001595604">
    <property type="component" value="Unassembled WGS sequence"/>
</dbReference>
<dbReference type="RefSeq" id="WP_379508475.1">
    <property type="nucleotide sequence ID" value="NZ_JBHRTQ010000003.1"/>
</dbReference>
<comment type="caution">
    <text evidence="1">The sequence shown here is derived from an EMBL/GenBank/DDBJ whole genome shotgun (WGS) entry which is preliminary data.</text>
</comment>
<accession>A0ABV7IQX9</accession>
<proteinExistence type="predicted"/>
<protein>
    <submittedName>
        <fullName evidence="1">Uncharacterized protein</fullName>
    </submittedName>
</protein>
<evidence type="ECO:0000313" key="2">
    <source>
        <dbReference type="Proteomes" id="UP001595604"/>
    </source>
</evidence>